<accession>A0A449BKD8</accession>
<keyword evidence="12" id="KW-1185">Reference proteome</keyword>
<dbReference type="SUPFAM" id="SSF50249">
    <property type="entry name" value="Nucleic acid-binding proteins"/>
    <property type="match status" value="1"/>
</dbReference>
<feature type="domain" description="Helicase C-terminal" evidence="10">
    <location>
        <begin position="438"/>
        <end position="594"/>
    </location>
</feature>
<evidence type="ECO:0000256" key="2">
    <source>
        <dbReference type="ARBA" id="ARBA00022763"/>
    </source>
</evidence>
<dbReference type="GO" id="GO:0005524">
    <property type="term" value="F:ATP binding"/>
    <property type="evidence" value="ECO:0007669"/>
    <property type="project" value="UniProtKB-KW"/>
</dbReference>
<dbReference type="STRING" id="1408416.GCA_000702765_00327"/>
<evidence type="ECO:0000259" key="9">
    <source>
        <dbReference type="PROSITE" id="PS51192"/>
    </source>
</evidence>
<dbReference type="InterPro" id="IPR014001">
    <property type="entry name" value="Helicase_ATP-bd"/>
</dbReference>
<dbReference type="InterPro" id="IPR012340">
    <property type="entry name" value="NA-bd_OB-fold"/>
</dbReference>
<comment type="pathway">
    <text evidence="8">Lipid metabolism; phospholipid metabolism.</text>
</comment>
<keyword evidence="1" id="KW-0547">Nucleotide-binding</keyword>
<evidence type="ECO:0000313" key="12">
    <source>
        <dbReference type="Proteomes" id="UP000290909"/>
    </source>
</evidence>
<dbReference type="GO" id="GO:0006281">
    <property type="term" value="P:DNA repair"/>
    <property type="evidence" value="ECO:0007669"/>
    <property type="project" value="UniProtKB-KW"/>
</dbReference>
<dbReference type="Pfam" id="PF00270">
    <property type="entry name" value="DEAD"/>
    <property type="match status" value="1"/>
</dbReference>
<evidence type="ECO:0000313" key="11">
    <source>
        <dbReference type="EMBL" id="VEU82863.1"/>
    </source>
</evidence>
<proteinExistence type="inferred from homology"/>
<dbReference type="GO" id="GO:0006633">
    <property type="term" value="P:fatty acid biosynthetic process"/>
    <property type="evidence" value="ECO:0007669"/>
    <property type="project" value="UniProtKB-UniRule"/>
</dbReference>
<keyword evidence="6" id="KW-0238">DNA-binding</keyword>
<dbReference type="SMART" id="SM00490">
    <property type="entry name" value="HELICc"/>
    <property type="match status" value="1"/>
</dbReference>
<evidence type="ECO:0000256" key="3">
    <source>
        <dbReference type="ARBA" id="ARBA00022801"/>
    </source>
</evidence>
<dbReference type="Pfam" id="PF02504">
    <property type="entry name" value="FA_synthesis"/>
    <property type="match status" value="1"/>
</dbReference>
<evidence type="ECO:0000259" key="10">
    <source>
        <dbReference type="PROSITE" id="PS51194"/>
    </source>
</evidence>
<dbReference type="HAMAP" id="MF_00019">
    <property type="entry name" value="PlsX"/>
    <property type="match status" value="1"/>
</dbReference>
<keyword evidence="8" id="KW-1208">Phospholipid metabolism</keyword>
<comment type="function">
    <text evidence="8">Catalyzes the reversible formation of acyl-phosphate (acyl-PO(4)) from acyl-[acyl-carrier-protein] (acyl-ACP). This enzyme utilizes acyl-ACP as fatty acyl donor, but not acyl-CoA.</text>
</comment>
<dbReference type="InterPro" id="IPR012281">
    <property type="entry name" value="Phospholipid_synth_PlsX-like"/>
</dbReference>
<dbReference type="EMBL" id="LR215050">
    <property type="protein sequence ID" value="VEU82863.1"/>
    <property type="molecule type" value="Genomic_DNA"/>
</dbReference>
<keyword evidence="8" id="KW-0443">Lipid metabolism</keyword>
<evidence type="ECO:0000256" key="5">
    <source>
        <dbReference type="ARBA" id="ARBA00022840"/>
    </source>
</evidence>
<dbReference type="InterPro" id="IPR003664">
    <property type="entry name" value="FA_synthesis"/>
</dbReference>
<dbReference type="GO" id="GO:0008654">
    <property type="term" value="P:phospholipid biosynthetic process"/>
    <property type="evidence" value="ECO:0007669"/>
    <property type="project" value="UniProtKB-KW"/>
</dbReference>
<protein>
    <recommendedName>
        <fullName evidence="8">Phosphate acyltransferase</fullName>
        <ecNumber evidence="8">2.3.1.274</ecNumber>
    </recommendedName>
    <alternativeName>
        <fullName evidence="8">Acyl-ACP phosphotransacylase</fullName>
    </alternativeName>
    <alternativeName>
        <fullName evidence="8">Acyl-[acyl-carrier-protein]--phosphate acyltransferase</fullName>
    </alternativeName>
    <alternativeName>
        <fullName evidence="8">Phosphate-acyl-ACP acyltransferase</fullName>
    </alternativeName>
</protein>
<dbReference type="GO" id="GO:0043811">
    <property type="term" value="F:phosphate:acyl-[acyl carrier protein] acyltransferase activity"/>
    <property type="evidence" value="ECO:0007669"/>
    <property type="project" value="UniProtKB-UniRule"/>
</dbReference>
<evidence type="ECO:0000256" key="1">
    <source>
        <dbReference type="ARBA" id="ARBA00022741"/>
    </source>
</evidence>
<dbReference type="Proteomes" id="UP000290909">
    <property type="component" value="Chromosome"/>
</dbReference>
<dbReference type="Gene3D" id="3.40.718.10">
    <property type="entry name" value="Isopropylmalate Dehydrogenase"/>
    <property type="match status" value="1"/>
</dbReference>
<comment type="similarity">
    <text evidence="8">Belongs to the PlsX family.</text>
</comment>
<dbReference type="SUPFAM" id="SSF52540">
    <property type="entry name" value="P-loop containing nucleoside triphosphate hydrolases"/>
    <property type="match status" value="2"/>
</dbReference>
<dbReference type="InterPro" id="IPR045562">
    <property type="entry name" value="RecG_dom3_C"/>
</dbReference>
<comment type="subunit">
    <text evidence="8">Homodimer. Probably interacts with PlsY.</text>
</comment>
<keyword evidence="5" id="KW-0067">ATP-binding</keyword>
<keyword evidence="4" id="KW-0347">Helicase</keyword>
<comment type="catalytic activity">
    <reaction evidence="8">
        <text>a fatty acyl-[ACP] + phosphate = an acyl phosphate + holo-[ACP]</text>
        <dbReference type="Rhea" id="RHEA:42292"/>
        <dbReference type="Rhea" id="RHEA-COMP:9685"/>
        <dbReference type="Rhea" id="RHEA-COMP:14125"/>
        <dbReference type="ChEBI" id="CHEBI:43474"/>
        <dbReference type="ChEBI" id="CHEBI:59918"/>
        <dbReference type="ChEBI" id="CHEBI:64479"/>
        <dbReference type="ChEBI" id="CHEBI:138651"/>
        <dbReference type="EC" id="2.3.1.274"/>
    </reaction>
</comment>
<keyword evidence="3 11" id="KW-0378">Hydrolase</keyword>
<evidence type="ECO:0000256" key="7">
    <source>
        <dbReference type="ARBA" id="ARBA00023204"/>
    </source>
</evidence>
<dbReference type="Pfam" id="PF17191">
    <property type="entry name" value="RecG_wedge"/>
    <property type="match status" value="1"/>
</dbReference>
<keyword evidence="7" id="KW-0234">DNA repair</keyword>
<dbReference type="SUPFAM" id="SSF53659">
    <property type="entry name" value="Isocitrate/Isopropylmalate dehydrogenase-like"/>
    <property type="match status" value="1"/>
</dbReference>
<dbReference type="PANTHER" id="PTHR47964">
    <property type="entry name" value="ATP-DEPENDENT DNA HELICASE HOMOLOG RECG, CHLOROPLASTIC"/>
    <property type="match status" value="1"/>
</dbReference>
<name>A0A449BKD8_9MOLU</name>
<dbReference type="EC" id="2.3.1.274" evidence="8"/>
<dbReference type="AlphaFoldDB" id="A0A449BKD8"/>
<dbReference type="PROSITE" id="PS51192">
    <property type="entry name" value="HELICASE_ATP_BIND_1"/>
    <property type="match status" value="1"/>
</dbReference>
<evidence type="ECO:0000256" key="4">
    <source>
        <dbReference type="ARBA" id="ARBA00022806"/>
    </source>
</evidence>
<evidence type="ECO:0000256" key="6">
    <source>
        <dbReference type="ARBA" id="ARBA00023125"/>
    </source>
</evidence>
<dbReference type="KEGG" id="ahk:NCTC10172_00889"/>
<dbReference type="InterPro" id="IPR011545">
    <property type="entry name" value="DEAD/DEAH_box_helicase_dom"/>
</dbReference>
<dbReference type="Gene3D" id="2.40.50.140">
    <property type="entry name" value="Nucleic acid-binding proteins"/>
    <property type="match status" value="1"/>
</dbReference>
<dbReference type="GO" id="GO:0005737">
    <property type="term" value="C:cytoplasm"/>
    <property type="evidence" value="ECO:0007669"/>
    <property type="project" value="UniProtKB-SubCell"/>
</dbReference>
<dbReference type="InterPro" id="IPR033454">
    <property type="entry name" value="RecG_wedge"/>
</dbReference>
<comment type="subcellular location">
    <subcellularLocation>
        <location evidence="8">Cytoplasm</location>
    </subcellularLocation>
    <text evidence="8">Associated with the membrane possibly through PlsY.</text>
</comment>
<sequence>MNVELINLNGVGEKLYRYFKDKGIWNTYDLVSYLPKKYENFAQVHFDELKHNEVVTVSGYIETQLQIIKKKVHFLSTFLNVDNHSIKLLIFGRSYLENKLNIGTKVIVRGKFNLFTREINVSDIMFNHNTPEIKPIYGIENVSDLTVRKLIKEIFDKDLVDIYETLPKEIIHKYHVIPRKRALELLHFPTSKEDLDKAIERLKREEAFLHLLSYIYQLAPKTKREPILYDINVVKSYIKQLPYQLTLDQQEAVNDIFRDYKKNESLYRLIQGDVGSGKTFVGFLAAIGMISAGYQVAFMAPTEILARQHFENFKAYFSDISAELLTSTIQNKKEVLINLENGKTKIVFGTHILASNQSIFKNLGLVIIDEQHKFGVEVRDELIGKAVYKDTIYLTATPIPRSLTLTAFGDLETSIIRMKPVIKAPVKTHLISDDDFEAIASILRETQKRDEQSFIVVPAILENNKKHTIHSVYARLEILFNDENLYVIHGKLKPQEIEDIMNRFINNPRGILLSTSIIEVGIDVKNATTMIIMGAENFGLSSLHQLRGRIGRGSKSGNCYLASANLDKERLQMLTETNDGFLLAEYDLKLRGPGQFSGVLQSGQLNFKYIDLSTDLKLLTEMKNDAKYFAENIEKYQYLKKRILNIKWYNLFIERWGIFMIRIAIDGMGGDHAPEQICLGTMDALNKFNDIEITIFGDESKMKPFLKEHPRLKVIHTPKAFDMGVKDIGRDTLRNDKDTSMLMALQYVKDGHADAVVSAGPTQALIFSSYFLVRPMKEMSRVAIAPMIPHLSGKPTMLLDAGGNIDAKPEQLVDFAVFATVTLEEVYGLKEPKVGLINIGTEKGKGRDLEVETYELLEQHPNIHFFGNLEPKELLESEANILLSDGFTANIVMKTVEGAAKSTGKILKREIMRSKFSAIIAKVFLGKALKNYKKSLSPDEVGGALIAGLEKVVVKAHGSSNAYAYVNAIRQAKTMVEKDVIGKVKKVLGEKRWMNYSKN</sequence>
<dbReference type="Pfam" id="PF00271">
    <property type="entry name" value="Helicase_C"/>
    <property type="match status" value="1"/>
</dbReference>
<dbReference type="PANTHER" id="PTHR47964:SF1">
    <property type="entry name" value="ATP-DEPENDENT DNA HELICASE HOMOLOG RECG, CHLOROPLASTIC"/>
    <property type="match status" value="1"/>
</dbReference>
<keyword evidence="8" id="KW-0808">Transferase</keyword>
<reference evidence="11 12" key="1">
    <citation type="submission" date="2019-01" db="EMBL/GenBank/DDBJ databases">
        <authorList>
            <consortium name="Pathogen Informatics"/>
        </authorList>
    </citation>
    <scope>NUCLEOTIDE SEQUENCE [LARGE SCALE GENOMIC DNA]</scope>
    <source>
        <strain evidence="11 12">NCTC10172</strain>
    </source>
</reference>
<dbReference type="Pfam" id="PF19833">
    <property type="entry name" value="RecG_dom3_C"/>
    <property type="match status" value="1"/>
</dbReference>
<evidence type="ECO:0000256" key="8">
    <source>
        <dbReference type="HAMAP-Rule" id="MF_00019"/>
    </source>
</evidence>
<dbReference type="UniPathway" id="UPA00085"/>
<keyword evidence="2" id="KW-0227">DNA damage</keyword>
<gene>
    <name evidence="8 11" type="primary">plsX</name>
    <name evidence="11" type="ORF">NCTC10172_00889</name>
</gene>
<dbReference type="PROSITE" id="PS51194">
    <property type="entry name" value="HELICASE_CTER"/>
    <property type="match status" value="1"/>
</dbReference>
<dbReference type="NCBIfam" id="TIGR00182">
    <property type="entry name" value="plsX"/>
    <property type="match status" value="1"/>
</dbReference>
<keyword evidence="8" id="KW-0963">Cytoplasm</keyword>
<keyword evidence="8" id="KW-0594">Phospholipid biosynthesis</keyword>
<dbReference type="GO" id="GO:0016787">
    <property type="term" value="F:hydrolase activity"/>
    <property type="evidence" value="ECO:0007669"/>
    <property type="project" value="UniProtKB-KW"/>
</dbReference>
<feature type="domain" description="Helicase ATP-binding" evidence="9">
    <location>
        <begin position="259"/>
        <end position="416"/>
    </location>
</feature>
<dbReference type="InterPro" id="IPR047112">
    <property type="entry name" value="RecG/Mfd"/>
</dbReference>
<organism evidence="11 12">
    <name type="scientific">Acholeplasma hippikon</name>
    <dbReference type="NCBI Taxonomy" id="264636"/>
    <lineage>
        <taxon>Bacteria</taxon>
        <taxon>Bacillati</taxon>
        <taxon>Mycoplasmatota</taxon>
        <taxon>Mollicutes</taxon>
        <taxon>Acholeplasmatales</taxon>
        <taxon>Acholeplasmataceae</taxon>
        <taxon>Acholeplasma</taxon>
    </lineage>
</organism>
<dbReference type="GO" id="GO:0003677">
    <property type="term" value="F:DNA binding"/>
    <property type="evidence" value="ECO:0007669"/>
    <property type="project" value="UniProtKB-KW"/>
</dbReference>
<dbReference type="GO" id="GO:0003678">
    <property type="term" value="F:DNA helicase activity"/>
    <property type="evidence" value="ECO:0007669"/>
    <property type="project" value="TreeGrafter"/>
</dbReference>
<dbReference type="SMART" id="SM00487">
    <property type="entry name" value="DEXDc"/>
    <property type="match status" value="1"/>
</dbReference>
<dbReference type="Gene3D" id="3.40.50.300">
    <property type="entry name" value="P-loop containing nucleotide triphosphate hydrolases"/>
    <property type="match status" value="2"/>
</dbReference>
<dbReference type="InterPro" id="IPR027417">
    <property type="entry name" value="P-loop_NTPase"/>
</dbReference>
<keyword evidence="8" id="KW-0444">Lipid biosynthesis</keyword>
<dbReference type="InterPro" id="IPR001650">
    <property type="entry name" value="Helicase_C-like"/>
</dbReference>